<feature type="transmembrane region" description="Helical" evidence="6">
    <location>
        <begin position="38"/>
        <end position="59"/>
    </location>
</feature>
<dbReference type="AlphaFoldDB" id="A0A7Y9J9F3"/>
<comment type="subcellular location">
    <subcellularLocation>
        <location evidence="1">Cell membrane</location>
        <topology evidence="1">Multi-pass membrane protein</topology>
    </subcellularLocation>
</comment>
<keyword evidence="9" id="KW-1185">Reference proteome</keyword>
<reference evidence="8 9" key="1">
    <citation type="submission" date="2020-07" db="EMBL/GenBank/DDBJ databases">
        <title>Sequencing the genomes of 1000 actinobacteria strains.</title>
        <authorList>
            <person name="Klenk H.-P."/>
        </authorList>
    </citation>
    <scope>NUCLEOTIDE SEQUENCE [LARGE SCALE GENOMIC DNA]</scope>
    <source>
        <strain evidence="8 9">DSM 21350</strain>
    </source>
</reference>
<keyword evidence="5 6" id="KW-0472">Membrane</keyword>
<organism evidence="8 9">
    <name type="scientific">Nocardioides panaciterrulae</name>
    <dbReference type="NCBI Taxonomy" id="661492"/>
    <lineage>
        <taxon>Bacteria</taxon>
        <taxon>Bacillati</taxon>
        <taxon>Actinomycetota</taxon>
        <taxon>Actinomycetes</taxon>
        <taxon>Propionibacteriales</taxon>
        <taxon>Nocardioidaceae</taxon>
        <taxon>Nocardioides</taxon>
    </lineage>
</organism>
<evidence type="ECO:0000256" key="1">
    <source>
        <dbReference type="ARBA" id="ARBA00004651"/>
    </source>
</evidence>
<dbReference type="GO" id="GO:0005886">
    <property type="term" value="C:plasma membrane"/>
    <property type="evidence" value="ECO:0007669"/>
    <property type="project" value="UniProtKB-SubCell"/>
</dbReference>
<feature type="domain" description="RDD" evidence="7">
    <location>
        <begin position="25"/>
        <end position="150"/>
    </location>
</feature>
<evidence type="ECO:0000256" key="6">
    <source>
        <dbReference type="SAM" id="Phobius"/>
    </source>
</evidence>
<evidence type="ECO:0000256" key="3">
    <source>
        <dbReference type="ARBA" id="ARBA00022692"/>
    </source>
</evidence>
<evidence type="ECO:0000256" key="4">
    <source>
        <dbReference type="ARBA" id="ARBA00022989"/>
    </source>
</evidence>
<evidence type="ECO:0000256" key="2">
    <source>
        <dbReference type="ARBA" id="ARBA00022475"/>
    </source>
</evidence>
<dbReference type="InterPro" id="IPR051791">
    <property type="entry name" value="Pra-immunoreactive"/>
</dbReference>
<dbReference type="Pfam" id="PF06271">
    <property type="entry name" value="RDD"/>
    <property type="match status" value="1"/>
</dbReference>
<dbReference type="Proteomes" id="UP000535511">
    <property type="component" value="Unassembled WGS sequence"/>
</dbReference>
<evidence type="ECO:0000256" key="5">
    <source>
        <dbReference type="ARBA" id="ARBA00023136"/>
    </source>
</evidence>
<evidence type="ECO:0000313" key="8">
    <source>
        <dbReference type="EMBL" id="NYD40552.1"/>
    </source>
</evidence>
<protein>
    <submittedName>
        <fullName evidence="8">Putative RDD family membrane protein YckC</fullName>
    </submittedName>
</protein>
<keyword evidence="3 6" id="KW-0812">Transmembrane</keyword>
<dbReference type="PANTHER" id="PTHR36115:SF4">
    <property type="entry name" value="MEMBRANE PROTEIN"/>
    <property type="match status" value="1"/>
</dbReference>
<dbReference type="PANTHER" id="PTHR36115">
    <property type="entry name" value="PROLINE-RICH ANTIGEN HOMOLOG-RELATED"/>
    <property type="match status" value="1"/>
</dbReference>
<dbReference type="InterPro" id="IPR010432">
    <property type="entry name" value="RDD"/>
</dbReference>
<keyword evidence="4 6" id="KW-1133">Transmembrane helix</keyword>
<comment type="caution">
    <text evidence="8">The sequence shown here is derived from an EMBL/GenBank/DDBJ whole genome shotgun (WGS) entry which is preliminary data.</text>
</comment>
<feature type="transmembrane region" description="Helical" evidence="6">
    <location>
        <begin position="71"/>
        <end position="93"/>
    </location>
</feature>
<evidence type="ECO:0000313" key="9">
    <source>
        <dbReference type="Proteomes" id="UP000535511"/>
    </source>
</evidence>
<evidence type="ECO:0000259" key="7">
    <source>
        <dbReference type="Pfam" id="PF06271"/>
    </source>
</evidence>
<dbReference type="RefSeq" id="WP_179662423.1">
    <property type="nucleotide sequence ID" value="NZ_JACCBG010000001.1"/>
</dbReference>
<feature type="transmembrane region" description="Helical" evidence="6">
    <location>
        <begin position="113"/>
        <end position="138"/>
    </location>
</feature>
<keyword evidence="2" id="KW-1003">Cell membrane</keyword>
<dbReference type="EMBL" id="JACCBG010000001">
    <property type="protein sequence ID" value="NYD40552.1"/>
    <property type="molecule type" value="Genomic_DNA"/>
</dbReference>
<sequence length="170" mass="18057">MSGGTGGDGVSPVPREARPWQGRRAGVVTRLAAAALDAAVVGLVLLAGYFGLAAVMFMVDPRGFELPHAGLFLSLTSAFVVAFCYLALAWSVSGRSYGGLVLGLRVQRHDGRPLGLVLAVLRSAACVVLPVGLLWVAISRHRCSLQDLLLGTRVVYDWQPRGVHRPNGDR</sequence>
<accession>A0A7Y9J9F3</accession>
<proteinExistence type="predicted"/>
<gene>
    <name evidence="8" type="ORF">BJZ21_000635</name>
</gene>
<name>A0A7Y9J9F3_9ACTN</name>